<feature type="domain" description="Carbohydrate kinase PfkB" evidence="6">
    <location>
        <begin position="17"/>
        <end position="301"/>
    </location>
</feature>
<dbReference type="InterPro" id="IPR002173">
    <property type="entry name" value="Carboh/pur_kinase_PfkB_CS"/>
</dbReference>
<evidence type="ECO:0000256" key="4">
    <source>
        <dbReference type="ARBA" id="ARBA00022777"/>
    </source>
</evidence>
<keyword evidence="5" id="KW-0067">ATP-binding</keyword>
<evidence type="ECO:0000256" key="2">
    <source>
        <dbReference type="ARBA" id="ARBA00022679"/>
    </source>
</evidence>
<dbReference type="PROSITE" id="PS00584">
    <property type="entry name" value="PFKB_KINASES_2"/>
    <property type="match status" value="1"/>
</dbReference>
<name>A0A7C1K476_THERO</name>
<dbReference type="InterPro" id="IPR011611">
    <property type="entry name" value="PfkB_dom"/>
</dbReference>
<dbReference type="Gene3D" id="3.40.1190.20">
    <property type="match status" value="1"/>
</dbReference>
<reference evidence="7" key="1">
    <citation type="journal article" date="2020" name="mSystems">
        <title>Genome- and Community-Level Interaction Insights into Carbon Utilization and Element Cycling Functions of Hydrothermarchaeota in Hydrothermal Sediment.</title>
        <authorList>
            <person name="Zhou Z."/>
            <person name="Liu Y."/>
            <person name="Xu W."/>
            <person name="Pan J."/>
            <person name="Luo Z.H."/>
            <person name="Li M."/>
        </authorList>
    </citation>
    <scope>NUCLEOTIDE SEQUENCE [LARGE SCALE GENOMIC DNA]</scope>
    <source>
        <strain evidence="7">SpSt-222</strain>
    </source>
</reference>
<dbReference type="GO" id="GO:0005829">
    <property type="term" value="C:cytosol"/>
    <property type="evidence" value="ECO:0007669"/>
    <property type="project" value="TreeGrafter"/>
</dbReference>
<comment type="caution">
    <text evidence="7">The sequence shown here is derived from an EMBL/GenBank/DDBJ whole genome shotgun (WGS) entry which is preliminary data.</text>
</comment>
<dbReference type="InterPro" id="IPR017583">
    <property type="entry name" value="Tagatose/fructose_Pkinase"/>
</dbReference>
<dbReference type="NCBIfam" id="TIGR03168">
    <property type="entry name" value="1-PFK"/>
    <property type="match status" value="1"/>
</dbReference>
<evidence type="ECO:0000256" key="1">
    <source>
        <dbReference type="ARBA" id="ARBA00010688"/>
    </source>
</evidence>
<comment type="similarity">
    <text evidence="1">Belongs to the carbohydrate kinase PfkB family.</text>
</comment>
<sequence>MAKIVVFAPNFGLDRIGLLGELEPGAVMRFRTVERSAGGKGLNLARAATALGERVVVVGILGGWIGRLVAELAQREGLELRPLWVEQETRVNTIVIEDSGRVTVFNEPGPDLEIDLVDPLLQLLVAELTDSALVVATGSLPPGLPPAVYAECVRLAHEHHLPIIVDATGEALAAALDARPDIVTPNVFEAETVLGRAGEELVTARREELKARALAAARALAGRTRRATVVKAGVAGAAVASADGLWFASAPQVEVRNPIGAGDAFVAGFAVGLRRGWPLEEALRLAVAAGSASVETLQPGALKPERVEELRYQTRLQPVPWHTEG</sequence>
<dbReference type="SUPFAM" id="SSF53613">
    <property type="entry name" value="Ribokinase-like"/>
    <property type="match status" value="1"/>
</dbReference>
<gene>
    <name evidence="7" type="ORF">ENP47_00800</name>
</gene>
<dbReference type="PANTHER" id="PTHR46566">
    <property type="entry name" value="1-PHOSPHOFRUCTOKINASE-RELATED"/>
    <property type="match status" value="1"/>
</dbReference>
<accession>A0A7C1K476</accession>
<evidence type="ECO:0000256" key="5">
    <source>
        <dbReference type="ARBA" id="ARBA00022840"/>
    </source>
</evidence>
<dbReference type="AlphaFoldDB" id="A0A7C1K476"/>
<dbReference type="PIRSF" id="PIRSF000535">
    <property type="entry name" value="1PFK/6PFK/LacC"/>
    <property type="match status" value="1"/>
</dbReference>
<evidence type="ECO:0000313" key="7">
    <source>
        <dbReference type="EMBL" id="HEF64143.1"/>
    </source>
</evidence>
<protein>
    <submittedName>
        <fullName evidence="7">1-phosphofructokinase</fullName>
    </submittedName>
</protein>
<dbReference type="PANTHER" id="PTHR46566:SF5">
    <property type="entry name" value="1-PHOSPHOFRUCTOKINASE"/>
    <property type="match status" value="1"/>
</dbReference>
<dbReference type="InterPro" id="IPR029056">
    <property type="entry name" value="Ribokinase-like"/>
</dbReference>
<dbReference type="GO" id="GO:0008443">
    <property type="term" value="F:phosphofructokinase activity"/>
    <property type="evidence" value="ECO:0007669"/>
    <property type="project" value="TreeGrafter"/>
</dbReference>
<keyword evidence="3" id="KW-0547">Nucleotide-binding</keyword>
<dbReference type="GO" id="GO:0005524">
    <property type="term" value="F:ATP binding"/>
    <property type="evidence" value="ECO:0007669"/>
    <property type="project" value="UniProtKB-KW"/>
</dbReference>
<keyword evidence="2" id="KW-0808">Transferase</keyword>
<dbReference type="EMBL" id="DSJL01000001">
    <property type="protein sequence ID" value="HEF64143.1"/>
    <property type="molecule type" value="Genomic_DNA"/>
</dbReference>
<organism evidence="7">
    <name type="scientific">Thermomicrobium roseum</name>
    <dbReference type="NCBI Taxonomy" id="500"/>
    <lineage>
        <taxon>Bacteria</taxon>
        <taxon>Pseudomonadati</taxon>
        <taxon>Thermomicrobiota</taxon>
        <taxon>Thermomicrobia</taxon>
        <taxon>Thermomicrobiales</taxon>
        <taxon>Thermomicrobiaceae</taxon>
        <taxon>Thermomicrobium</taxon>
    </lineage>
</organism>
<evidence type="ECO:0000259" key="6">
    <source>
        <dbReference type="Pfam" id="PF00294"/>
    </source>
</evidence>
<evidence type="ECO:0000256" key="3">
    <source>
        <dbReference type="ARBA" id="ARBA00022741"/>
    </source>
</evidence>
<dbReference type="Pfam" id="PF00294">
    <property type="entry name" value="PfkB"/>
    <property type="match status" value="1"/>
</dbReference>
<keyword evidence="4 7" id="KW-0418">Kinase</keyword>
<proteinExistence type="inferred from homology"/>